<evidence type="ECO:0000256" key="6">
    <source>
        <dbReference type="ARBA" id="ARBA00022692"/>
    </source>
</evidence>
<dbReference type="EMBL" id="CP001807">
    <property type="protein sequence ID" value="ACY47361.1"/>
    <property type="molecule type" value="Genomic_DNA"/>
</dbReference>
<comment type="subcellular location">
    <subcellularLocation>
        <location evidence="1">Cell inner membrane</location>
        <topology evidence="1">Single-pass membrane protein</topology>
        <orientation evidence="1">Periplasmic side</orientation>
    </subcellularLocation>
</comment>
<keyword evidence="8 11" id="KW-1133">Transmembrane helix</keyword>
<dbReference type="InterPro" id="IPR037682">
    <property type="entry name" value="TonB_C"/>
</dbReference>
<dbReference type="InterPro" id="IPR006260">
    <property type="entry name" value="TonB/TolA_C"/>
</dbReference>
<dbReference type="STRING" id="518766.Rmar_0459"/>
<name>D0MER1_RHOM4</name>
<keyword evidence="4" id="KW-1003">Cell membrane</keyword>
<dbReference type="KEGG" id="rmr:Rmar_0459"/>
<keyword evidence="5" id="KW-0997">Cell inner membrane</keyword>
<dbReference type="InterPro" id="IPR003538">
    <property type="entry name" value="TonB"/>
</dbReference>
<keyword evidence="7" id="KW-0653">Protein transport</keyword>
<evidence type="ECO:0000256" key="9">
    <source>
        <dbReference type="ARBA" id="ARBA00023136"/>
    </source>
</evidence>
<gene>
    <name evidence="13" type="ordered locus">Rmar_0459</name>
</gene>
<evidence type="ECO:0000259" key="12">
    <source>
        <dbReference type="PROSITE" id="PS52015"/>
    </source>
</evidence>
<evidence type="ECO:0000313" key="14">
    <source>
        <dbReference type="Proteomes" id="UP000002221"/>
    </source>
</evidence>
<evidence type="ECO:0000256" key="5">
    <source>
        <dbReference type="ARBA" id="ARBA00022519"/>
    </source>
</evidence>
<dbReference type="Gene3D" id="3.30.1150.10">
    <property type="match status" value="1"/>
</dbReference>
<evidence type="ECO:0000256" key="1">
    <source>
        <dbReference type="ARBA" id="ARBA00004383"/>
    </source>
</evidence>
<keyword evidence="14" id="KW-1185">Reference proteome</keyword>
<feature type="transmembrane region" description="Helical" evidence="11">
    <location>
        <begin position="16"/>
        <end position="35"/>
    </location>
</feature>
<dbReference type="Proteomes" id="UP000002221">
    <property type="component" value="Chromosome"/>
</dbReference>
<dbReference type="AlphaFoldDB" id="D0MER1"/>
<reference evidence="13 14" key="1">
    <citation type="journal article" date="2009" name="Stand. Genomic Sci.">
        <title>Complete genome sequence of Rhodothermus marinus type strain (R-10).</title>
        <authorList>
            <person name="Nolan M."/>
            <person name="Tindall B.J."/>
            <person name="Pomrenke H."/>
            <person name="Lapidus A."/>
            <person name="Copeland A."/>
            <person name="Glavina Del Rio T."/>
            <person name="Lucas S."/>
            <person name="Chen F."/>
            <person name="Tice H."/>
            <person name="Cheng J.F."/>
            <person name="Saunders E."/>
            <person name="Han C."/>
            <person name="Bruce D."/>
            <person name="Goodwin L."/>
            <person name="Chain P."/>
            <person name="Pitluck S."/>
            <person name="Ovchinikova G."/>
            <person name="Pati A."/>
            <person name="Ivanova N."/>
            <person name="Mavromatis K."/>
            <person name="Chen A."/>
            <person name="Palaniappan K."/>
            <person name="Land M."/>
            <person name="Hauser L."/>
            <person name="Chang Y.J."/>
            <person name="Jeffries C.D."/>
            <person name="Brettin T."/>
            <person name="Goker M."/>
            <person name="Bristow J."/>
            <person name="Eisen J.A."/>
            <person name="Markowitz V."/>
            <person name="Hugenholtz P."/>
            <person name="Kyrpides N.C."/>
            <person name="Klenk H.P."/>
            <person name="Detter J.C."/>
        </authorList>
    </citation>
    <scope>NUCLEOTIDE SEQUENCE [LARGE SCALE GENOMIC DNA]</scope>
    <source>
        <strain evidence="14">ATCC 43812 / DSM 4252 / R-10</strain>
    </source>
</reference>
<dbReference type="GO" id="GO:0030288">
    <property type="term" value="C:outer membrane-bounded periplasmic space"/>
    <property type="evidence" value="ECO:0007669"/>
    <property type="project" value="InterPro"/>
</dbReference>
<evidence type="ECO:0000256" key="7">
    <source>
        <dbReference type="ARBA" id="ARBA00022927"/>
    </source>
</evidence>
<dbReference type="PANTHER" id="PTHR33446">
    <property type="entry name" value="PROTEIN TONB-RELATED"/>
    <property type="match status" value="1"/>
</dbReference>
<proteinExistence type="inferred from homology"/>
<keyword evidence="6 11" id="KW-0812">Transmembrane</keyword>
<dbReference type="OrthoDB" id="649093at2"/>
<dbReference type="PRINTS" id="PR01374">
    <property type="entry name" value="TONBPROTEIN"/>
</dbReference>
<evidence type="ECO:0000256" key="2">
    <source>
        <dbReference type="ARBA" id="ARBA00006555"/>
    </source>
</evidence>
<comment type="similarity">
    <text evidence="2">Belongs to the TonB family.</text>
</comment>
<dbReference type="SUPFAM" id="SSF74653">
    <property type="entry name" value="TolA/TonB C-terminal domain"/>
    <property type="match status" value="1"/>
</dbReference>
<sequence>MGIVRKTEEADLRKRYPLYIEIGLVITLLLLIVAFRVDWRPKQEMQFVMEEQEVVQMEEIVQTKQEVKPPPPPRPPVPVEVPDETVLEEEDLNLDAALDINEAVTNVPPPPPPPEEEEEPEPEVFVVVEEMPEIIGGQKALYDCIKYPEIARKAGVEGRVIIQFVVDENGNVTNPQVLRGVGAGLDEEALRCVSLLKFKPGRQRGRPVRVRFTLPVIFRLQ</sequence>
<keyword evidence="3" id="KW-0813">Transport</keyword>
<evidence type="ECO:0000256" key="11">
    <source>
        <dbReference type="SAM" id="Phobius"/>
    </source>
</evidence>
<dbReference type="InterPro" id="IPR051045">
    <property type="entry name" value="TonB-dependent_transducer"/>
</dbReference>
<dbReference type="GO" id="GO:0055085">
    <property type="term" value="P:transmembrane transport"/>
    <property type="evidence" value="ECO:0007669"/>
    <property type="project" value="InterPro"/>
</dbReference>
<dbReference type="GO" id="GO:0015031">
    <property type="term" value="P:protein transport"/>
    <property type="evidence" value="ECO:0007669"/>
    <property type="project" value="UniProtKB-KW"/>
</dbReference>
<dbReference type="PANTHER" id="PTHR33446:SF2">
    <property type="entry name" value="PROTEIN TONB"/>
    <property type="match status" value="1"/>
</dbReference>
<evidence type="ECO:0000256" key="3">
    <source>
        <dbReference type="ARBA" id="ARBA00022448"/>
    </source>
</evidence>
<dbReference type="GO" id="GO:0098797">
    <property type="term" value="C:plasma membrane protein complex"/>
    <property type="evidence" value="ECO:0007669"/>
    <property type="project" value="TreeGrafter"/>
</dbReference>
<dbReference type="Pfam" id="PF03544">
    <property type="entry name" value="TonB_C"/>
    <property type="match status" value="1"/>
</dbReference>
<organism evidence="13 14">
    <name type="scientific">Rhodothermus marinus (strain ATCC 43812 / DSM 4252 / R-10)</name>
    <name type="common">Rhodothermus obamensis</name>
    <dbReference type="NCBI Taxonomy" id="518766"/>
    <lineage>
        <taxon>Bacteria</taxon>
        <taxon>Pseudomonadati</taxon>
        <taxon>Rhodothermota</taxon>
        <taxon>Rhodothermia</taxon>
        <taxon>Rhodothermales</taxon>
        <taxon>Rhodothermaceae</taxon>
        <taxon>Rhodothermus</taxon>
    </lineage>
</organism>
<feature type="region of interest" description="Disordered" evidence="10">
    <location>
        <begin position="103"/>
        <end position="122"/>
    </location>
</feature>
<dbReference type="RefSeq" id="WP_012842973.1">
    <property type="nucleotide sequence ID" value="NC_013501.1"/>
</dbReference>
<evidence type="ECO:0000256" key="8">
    <source>
        <dbReference type="ARBA" id="ARBA00022989"/>
    </source>
</evidence>
<dbReference type="PROSITE" id="PS52015">
    <property type="entry name" value="TONB_CTD"/>
    <property type="match status" value="1"/>
</dbReference>
<protein>
    <submittedName>
        <fullName evidence="13">TonB family protein</fullName>
    </submittedName>
</protein>
<dbReference type="GO" id="GO:0031992">
    <property type="term" value="F:energy transducer activity"/>
    <property type="evidence" value="ECO:0007669"/>
    <property type="project" value="InterPro"/>
</dbReference>
<evidence type="ECO:0000256" key="4">
    <source>
        <dbReference type="ARBA" id="ARBA00022475"/>
    </source>
</evidence>
<evidence type="ECO:0000256" key="10">
    <source>
        <dbReference type="SAM" id="MobiDB-lite"/>
    </source>
</evidence>
<evidence type="ECO:0000313" key="13">
    <source>
        <dbReference type="EMBL" id="ACY47361.1"/>
    </source>
</evidence>
<feature type="domain" description="TonB C-terminal" evidence="12">
    <location>
        <begin position="132"/>
        <end position="221"/>
    </location>
</feature>
<dbReference type="GO" id="GO:0015891">
    <property type="term" value="P:siderophore transport"/>
    <property type="evidence" value="ECO:0007669"/>
    <property type="project" value="InterPro"/>
</dbReference>
<accession>D0MER1</accession>
<dbReference type="NCBIfam" id="TIGR01352">
    <property type="entry name" value="tonB_Cterm"/>
    <property type="match status" value="1"/>
</dbReference>
<dbReference type="HOGENOM" id="CLU_065795_1_1_10"/>
<dbReference type="eggNOG" id="COG0810">
    <property type="taxonomic scope" value="Bacteria"/>
</dbReference>
<keyword evidence="9 11" id="KW-0472">Membrane</keyword>